<reference evidence="7 8" key="1">
    <citation type="submission" date="2019-07" db="EMBL/GenBank/DDBJ databases">
        <authorList>
            <person name="Wongkuna S."/>
            <person name="Scaria J."/>
        </authorList>
    </citation>
    <scope>NUCLEOTIDE SEQUENCE [LARGE SCALE GENOMIC DNA]</scope>
    <source>
        <strain evidence="7 8">SW178</strain>
    </source>
</reference>
<keyword evidence="5" id="KW-0902">Two-component regulatory system</keyword>
<proteinExistence type="predicted"/>
<evidence type="ECO:0000259" key="6">
    <source>
        <dbReference type="PROSITE" id="PS50109"/>
    </source>
</evidence>
<dbReference type="PROSITE" id="PS50109">
    <property type="entry name" value="HIS_KIN"/>
    <property type="match status" value="1"/>
</dbReference>
<dbReference type="SMART" id="SM00387">
    <property type="entry name" value="HATPase_c"/>
    <property type="match status" value="1"/>
</dbReference>
<dbReference type="PANTHER" id="PTHR43547:SF2">
    <property type="entry name" value="HYBRID SIGNAL TRANSDUCTION HISTIDINE KINASE C"/>
    <property type="match status" value="1"/>
</dbReference>
<sequence>MLNNIDINQMNRLMEENKDAKQIITQLLENHHTSVSMIAHEIRNPLTLVSSSLQIIEAQHPEVKEFHNWSQTMEDVRFMCDLLNELSSFNNSSTLHHSVFSIEKLLKNIAVSFAISLDAADSHIEFSSKIIPGMGDFTGDKIKLEEVFLNLLQNAKDAVGAEGRISLSAERRNDTIVICCQDNGCGISEDQIETIFDPFVTYKENGTGLGLSSAKRITEAHGGTIQAESSSESGTVFTVTLPV</sequence>
<dbReference type="AlphaFoldDB" id="A0A5M9I1F0"/>
<evidence type="ECO:0000256" key="2">
    <source>
        <dbReference type="ARBA" id="ARBA00012438"/>
    </source>
</evidence>
<evidence type="ECO:0000313" key="8">
    <source>
        <dbReference type="Proteomes" id="UP000322025"/>
    </source>
</evidence>
<accession>A0A5M9I1F0</accession>
<dbReference type="InterPro" id="IPR036097">
    <property type="entry name" value="HisK_dim/P_sf"/>
</dbReference>
<dbReference type="PANTHER" id="PTHR43547">
    <property type="entry name" value="TWO-COMPONENT HISTIDINE KINASE"/>
    <property type="match status" value="1"/>
</dbReference>
<dbReference type="SUPFAM" id="SSF55874">
    <property type="entry name" value="ATPase domain of HSP90 chaperone/DNA topoisomerase II/histidine kinase"/>
    <property type="match status" value="1"/>
</dbReference>
<evidence type="ECO:0000313" key="7">
    <source>
        <dbReference type="EMBL" id="KAA8501519.1"/>
    </source>
</evidence>
<comment type="caution">
    <text evidence="7">The sequence shown here is derived from an EMBL/GenBank/DDBJ whole genome shotgun (WGS) entry which is preliminary data.</text>
</comment>
<dbReference type="CDD" id="cd00075">
    <property type="entry name" value="HATPase"/>
    <property type="match status" value="1"/>
</dbReference>
<dbReference type="InterPro" id="IPR005467">
    <property type="entry name" value="His_kinase_dom"/>
</dbReference>
<evidence type="ECO:0000256" key="5">
    <source>
        <dbReference type="ARBA" id="ARBA00023012"/>
    </source>
</evidence>
<dbReference type="Gene3D" id="1.10.287.130">
    <property type="match status" value="1"/>
</dbReference>
<dbReference type="OrthoDB" id="9797586at2"/>
<dbReference type="Proteomes" id="UP000322025">
    <property type="component" value="Unassembled WGS sequence"/>
</dbReference>
<evidence type="ECO:0000256" key="1">
    <source>
        <dbReference type="ARBA" id="ARBA00000085"/>
    </source>
</evidence>
<evidence type="ECO:0000256" key="3">
    <source>
        <dbReference type="ARBA" id="ARBA00022553"/>
    </source>
</evidence>
<dbReference type="RefSeq" id="WP_150310778.1">
    <property type="nucleotide sequence ID" value="NZ_VMSO01000008.1"/>
</dbReference>
<name>A0A5M9I1F0_9FIRM</name>
<feature type="domain" description="Histidine kinase" evidence="6">
    <location>
        <begin position="37"/>
        <end position="243"/>
    </location>
</feature>
<organism evidence="7 8">
    <name type="scientific">Mediterraneibacter catenae</name>
    <dbReference type="NCBI Taxonomy" id="2594882"/>
    <lineage>
        <taxon>Bacteria</taxon>
        <taxon>Bacillati</taxon>
        <taxon>Bacillota</taxon>
        <taxon>Clostridia</taxon>
        <taxon>Lachnospirales</taxon>
        <taxon>Lachnospiraceae</taxon>
        <taxon>Mediterraneibacter</taxon>
    </lineage>
</organism>
<gene>
    <name evidence="7" type="ORF">FNY66_07905</name>
</gene>
<dbReference type="InterPro" id="IPR036890">
    <property type="entry name" value="HATPase_C_sf"/>
</dbReference>
<protein>
    <recommendedName>
        <fullName evidence="2">histidine kinase</fullName>
        <ecNumber evidence="2">2.7.13.3</ecNumber>
    </recommendedName>
</protein>
<dbReference type="CDD" id="cd00082">
    <property type="entry name" value="HisKA"/>
    <property type="match status" value="1"/>
</dbReference>
<comment type="catalytic activity">
    <reaction evidence="1">
        <text>ATP + protein L-histidine = ADP + protein N-phospho-L-histidine.</text>
        <dbReference type="EC" id="2.7.13.3"/>
    </reaction>
</comment>
<keyword evidence="4 7" id="KW-0418">Kinase</keyword>
<keyword evidence="8" id="KW-1185">Reference proteome</keyword>
<dbReference type="PRINTS" id="PR00344">
    <property type="entry name" value="BCTRLSENSOR"/>
</dbReference>
<dbReference type="InterPro" id="IPR004358">
    <property type="entry name" value="Sig_transdc_His_kin-like_C"/>
</dbReference>
<keyword evidence="4 7" id="KW-0808">Transferase</keyword>
<dbReference type="EMBL" id="VMSO01000008">
    <property type="protein sequence ID" value="KAA8501519.1"/>
    <property type="molecule type" value="Genomic_DNA"/>
</dbReference>
<keyword evidence="3" id="KW-0597">Phosphoprotein</keyword>
<dbReference type="Pfam" id="PF02518">
    <property type="entry name" value="HATPase_c"/>
    <property type="match status" value="1"/>
</dbReference>
<dbReference type="InterPro" id="IPR003661">
    <property type="entry name" value="HisK_dim/P_dom"/>
</dbReference>
<dbReference type="SUPFAM" id="SSF47384">
    <property type="entry name" value="Homodimeric domain of signal transducing histidine kinase"/>
    <property type="match status" value="1"/>
</dbReference>
<dbReference type="EC" id="2.7.13.3" evidence="2"/>
<evidence type="ECO:0000256" key="4">
    <source>
        <dbReference type="ARBA" id="ARBA00022777"/>
    </source>
</evidence>
<dbReference type="Gene3D" id="3.30.565.10">
    <property type="entry name" value="Histidine kinase-like ATPase, C-terminal domain"/>
    <property type="match status" value="1"/>
</dbReference>
<dbReference type="InterPro" id="IPR003594">
    <property type="entry name" value="HATPase_dom"/>
</dbReference>
<dbReference type="GO" id="GO:0000155">
    <property type="term" value="F:phosphorelay sensor kinase activity"/>
    <property type="evidence" value="ECO:0007669"/>
    <property type="project" value="InterPro"/>
</dbReference>